<sequence length="257" mass="29255">NPKRPRAPPEHRCRGLRRMVTSGMEKFRIHGPDIPNVTTDVELVYNFLIKLPYADNPGAYKITVGLRNELCSLQKHRNAGEDFDEFEFLMMSRMSTARWEVEFTDMSVARTFGRAISSWYDALPKHPEPFAERVSKFAKMYVSGVVRLISACIIAVATFGKAVWTFEPINSGKIAVFILLMYAAHFLTTPLIERLQRKLMCIRTAASLSITQPDKDLLDDEEAARGKLARWVWVNALLPQLPAAAIGAVTWLRPYFY</sequence>
<evidence type="ECO:0000313" key="3">
    <source>
        <dbReference type="Proteomes" id="UP001251085"/>
    </source>
</evidence>
<feature type="transmembrane region" description="Helical" evidence="1">
    <location>
        <begin position="172"/>
        <end position="192"/>
    </location>
</feature>
<accession>A0ABU3EMW8</accession>
<proteinExistence type="predicted"/>
<dbReference type="EMBL" id="JAVRQI010000035">
    <property type="protein sequence ID" value="MDT1064760.1"/>
    <property type="molecule type" value="Genomic_DNA"/>
</dbReference>
<name>A0ABU3EMW8_9RHOB</name>
<keyword evidence="3" id="KW-1185">Reference proteome</keyword>
<gene>
    <name evidence="2" type="ORF">RM190_23090</name>
</gene>
<keyword evidence="1" id="KW-0812">Transmembrane</keyword>
<dbReference type="Proteomes" id="UP001251085">
    <property type="component" value="Unassembled WGS sequence"/>
</dbReference>
<feature type="transmembrane region" description="Helical" evidence="1">
    <location>
        <begin position="232"/>
        <end position="252"/>
    </location>
</feature>
<reference evidence="3" key="1">
    <citation type="submission" date="2023-07" db="EMBL/GenBank/DDBJ databases">
        <title>Characterization of two Paracoccaceae strains isolated from Phycosphere and proposal of Xinfangfangia lacusdiani sp. nov.</title>
        <authorList>
            <person name="Deng Y."/>
            <person name="Zhang Y.Q."/>
        </authorList>
    </citation>
    <scope>NUCLEOTIDE SEQUENCE [LARGE SCALE GENOMIC DNA]</scope>
    <source>
        <strain evidence="3">CPCC 101403</strain>
    </source>
</reference>
<keyword evidence="1" id="KW-1133">Transmembrane helix</keyword>
<feature type="non-terminal residue" evidence="2">
    <location>
        <position position="1"/>
    </location>
</feature>
<dbReference type="RefSeq" id="WP_311761840.1">
    <property type="nucleotide sequence ID" value="NZ_JAVRQI010000035.1"/>
</dbReference>
<feature type="transmembrane region" description="Helical" evidence="1">
    <location>
        <begin position="145"/>
        <end position="166"/>
    </location>
</feature>
<organism evidence="2 3">
    <name type="scientific">Paracoccus broussonetiae</name>
    <dbReference type="NCBI Taxonomy" id="3075834"/>
    <lineage>
        <taxon>Bacteria</taxon>
        <taxon>Pseudomonadati</taxon>
        <taxon>Pseudomonadota</taxon>
        <taxon>Alphaproteobacteria</taxon>
        <taxon>Rhodobacterales</taxon>
        <taxon>Paracoccaceae</taxon>
        <taxon>Paracoccus</taxon>
    </lineage>
</organism>
<keyword evidence="1" id="KW-0472">Membrane</keyword>
<evidence type="ECO:0000313" key="2">
    <source>
        <dbReference type="EMBL" id="MDT1064760.1"/>
    </source>
</evidence>
<evidence type="ECO:0000256" key="1">
    <source>
        <dbReference type="SAM" id="Phobius"/>
    </source>
</evidence>
<protein>
    <submittedName>
        <fullName evidence="2">Uncharacterized protein</fullName>
    </submittedName>
</protein>
<comment type="caution">
    <text evidence="2">The sequence shown here is derived from an EMBL/GenBank/DDBJ whole genome shotgun (WGS) entry which is preliminary data.</text>
</comment>